<evidence type="ECO:0000256" key="1">
    <source>
        <dbReference type="ARBA" id="ARBA00000085"/>
    </source>
</evidence>
<feature type="domain" description="Response regulatory" evidence="11">
    <location>
        <begin position="651"/>
        <end position="767"/>
    </location>
</feature>
<dbReference type="InterPro" id="IPR003594">
    <property type="entry name" value="HATPase_dom"/>
</dbReference>
<evidence type="ECO:0000256" key="9">
    <source>
        <dbReference type="SAM" id="Coils"/>
    </source>
</evidence>
<dbReference type="PROSITE" id="PS50885">
    <property type="entry name" value="HAMP"/>
    <property type="match status" value="1"/>
</dbReference>
<dbReference type="PROSITE" id="PS50112">
    <property type="entry name" value="PAS"/>
    <property type="match status" value="1"/>
</dbReference>
<keyword evidence="16" id="KW-1185">Reference proteome</keyword>
<evidence type="ECO:0000259" key="13">
    <source>
        <dbReference type="PROSITE" id="PS50113"/>
    </source>
</evidence>
<dbReference type="EC" id="2.7.13.3" evidence="3"/>
<dbReference type="PROSITE" id="PS00794">
    <property type="entry name" value="HPPK"/>
    <property type="match status" value="1"/>
</dbReference>
<dbReference type="CDD" id="cd00130">
    <property type="entry name" value="PAS"/>
    <property type="match status" value="1"/>
</dbReference>
<dbReference type="Gene3D" id="3.40.50.2300">
    <property type="match status" value="1"/>
</dbReference>
<evidence type="ECO:0000259" key="14">
    <source>
        <dbReference type="PROSITE" id="PS50885"/>
    </source>
</evidence>
<dbReference type="InterPro" id="IPR000700">
    <property type="entry name" value="PAS-assoc_C"/>
</dbReference>
<evidence type="ECO:0000256" key="8">
    <source>
        <dbReference type="PROSITE-ProRule" id="PRU00169"/>
    </source>
</evidence>
<dbReference type="Pfam" id="PF17152">
    <property type="entry name" value="CHASE8"/>
    <property type="match status" value="1"/>
</dbReference>
<dbReference type="FunFam" id="3.30.565.10:FF:000010">
    <property type="entry name" value="Sensor histidine kinase RcsC"/>
    <property type="match status" value="1"/>
</dbReference>
<dbReference type="PANTHER" id="PTHR43047">
    <property type="entry name" value="TWO-COMPONENT HISTIDINE PROTEIN KINASE"/>
    <property type="match status" value="1"/>
</dbReference>
<dbReference type="GO" id="GO:0016020">
    <property type="term" value="C:membrane"/>
    <property type="evidence" value="ECO:0007669"/>
    <property type="project" value="UniProtKB-SubCell"/>
</dbReference>
<evidence type="ECO:0000313" key="16">
    <source>
        <dbReference type="Proteomes" id="UP000471640"/>
    </source>
</evidence>
<dbReference type="InterPro" id="IPR000550">
    <property type="entry name" value="Hppk"/>
</dbReference>
<keyword evidence="4 8" id="KW-0597">Phosphoprotein</keyword>
<feature type="modified residue" description="4-aspartylphosphate" evidence="8">
    <location>
        <position position="700"/>
    </location>
</feature>
<dbReference type="InterPro" id="IPR003660">
    <property type="entry name" value="HAMP_dom"/>
</dbReference>
<evidence type="ECO:0000256" key="3">
    <source>
        <dbReference type="ARBA" id="ARBA00012438"/>
    </source>
</evidence>
<dbReference type="Gene3D" id="6.10.340.10">
    <property type="match status" value="1"/>
</dbReference>
<dbReference type="PROSITE" id="PS50113">
    <property type="entry name" value="PAC"/>
    <property type="match status" value="1"/>
</dbReference>
<evidence type="ECO:0000259" key="11">
    <source>
        <dbReference type="PROSITE" id="PS50110"/>
    </source>
</evidence>
<dbReference type="CDD" id="cd16922">
    <property type="entry name" value="HATPase_EvgS-ArcB-TorS-like"/>
    <property type="match status" value="1"/>
</dbReference>
<dbReference type="InterPro" id="IPR035965">
    <property type="entry name" value="PAS-like_dom_sf"/>
</dbReference>
<evidence type="ECO:0000259" key="10">
    <source>
        <dbReference type="PROSITE" id="PS50109"/>
    </source>
</evidence>
<dbReference type="InterPro" id="IPR000014">
    <property type="entry name" value="PAS"/>
</dbReference>
<dbReference type="Pfam" id="PF00072">
    <property type="entry name" value="Response_reg"/>
    <property type="match status" value="1"/>
</dbReference>
<dbReference type="CDD" id="cd17546">
    <property type="entry name" value="REC_hyHK_CKI1_RcsC-like"/>
    <property type="match status" value="1"/>
</dbReference>
<feature type="coiled-coil region" evidence="9">
    <location>
        <begin position="378"/>
        <end position="405"/>
    </location>
</feature>
<evidence type="ECO:0000256" key="7">
    <source>
        <dbReference type="ARBA" id="ARBA00023012"/>
    </source>
</evidence>
<dbReference type="SUPFAM" id="SSF158472">
    <property type="entry name" value="HAMP domain-like"/>
    <property type="match status" value="1"/>
</dbReference>
<dbReference type="InterPro" id="IPR036890">
    <property type="entry name" value="HATPase_C_sf"/>
</dbReference>
<keyword evidence="7" id="KW-0902">Two-component regulatory system</keyword>
<dbReference type="InterPro" id="IPR004358">
    <property type="entry name" value="Sig_transdc_His_kin-like_C"/>
</dbReference>
<dbReference type="Gene3D" id="3.30.565.10">
    <property type="entry name" value="Histidine kinase-like ATPase, C-terminal domain"/>
    <property type="match status" value="1"/>
</dbReference>
<comment type="catalytic activity">
    <reaction evidence="1">
        <text>ATP + protein L-histidine = ADP + protein N-phospho-L-histidine.</text>
        <dbReference type="EC" id="2.7.13.3"/>
    </reaction>
</comment>
<dbReference type="SMART" id="SM00304">
    <property type="entry name" value="HAMP"/>
    <property type="match status" value="1"/>
</dbReference>
<dbReference type="CDD" id="cd06225">
    <property type="entry name" value="HAMP"/>
    <property type="match status" value="1"/>
</dbReference>
<dbReference type="SMART" id="SM00448">
    <property type="entry name" value="REC"/>
    <property type="match status" value="1"/>
</dbReference>
<dbReference type="PROSITE" id="PS50110">
    <property type="entry name" value="RESPONSE_REGULATORY"/>
    <property type="match status" value="1"/>
</dbReference>
<dbReference type="SMART" id="SM00387">
    <property type="entry name" value="HATPase_c"/>
    <property type="match status" value="1"/>
</dbReference>
<dbReference type="SUPFAM" id="SSF55785">
    <property type="entry name" value="PYP-like sensor domain (PAS domain)"/>
    <property type="match status" value="1"/>
</dbReference>
<keyword evidence="9" id="KW-0175">Coiled coil</keyword>
<dbReference type="Gene3D" id="1.10.287.130">
    <property type="match status" value="1"/>
</dbReference>
<evidence type="ECO:0000259" key="12">
    <source>
        <dbReference type="PROSITE" id="PS50112"/>
    </source>
</evidence>
<dbReference type="InterPro" id="IPR033417">
    <property type="entry name" value="CHASE8"/>
</dbReference>
<reference evidence="15 16" key="2">
    <citation type="submission" date="2020-02" db="EMBL/GenBank/DDBJ databases">
        <title>Genome sequences of Thiorhodococcus mannitoliphagus and Thiorhodococcus minor, purple sulfur photosynthetic bacteria in the gammaproteobacterial family, Chromatiaceae.</title>
        <authorList>
            <person name="Aviles F.A."/>
            <person name="Meyer T.E."/>
            <person name="Kyndt J.A."/>
        </authorList>
    </citation>
    <scope>NUCLEOTIDE SEQUENCE [LARGE SCALE GENOMIC DNA]</scope>
    <source>
        <strain evidence="15 16">DSM 18266</strain>
    </source>
</reference>
<dbReference type="SMART" id="SM00388">
    <property type="entry name" value="HisKA"/>
    <property type="match status" value="1"/>
</dbReference>
<keyword evidence="6" id="KW-0418">Kinase</keyword>
<feature type="domain" description="PAS" evidence="12">
    <location>
        <begin position="285"/>
        <end position="334"/>
    </location>
</feature>
<proteinExistence type="predicted"/>
<evidence type="ECO:0000256" key="5">
    <source>
        <dbReference type="ARBA" id="ARBA00022679"/>
    </source>
</evidence>
<dbReference type="EMBL" id="JAAIJR010000051">
    <property type="protein sequence ID" value="NEX21319.1"/>
    <property type="molecule type" value="Genomic_DNA"/>
</dbReference>
<feature type="domain" description="PAC" evidence="13">
    <location>
        <begin position="336"/>
        <end position="387"/>
    </location>
</feature>
<dbReference type="PRINTS" id="PR00344">
    <property type="entry name" value="BCTRLSENSOR"/>
</dbReference>
<dbReference type="InterPro" id="IPR003661">
    <property type="entry name" value="HisK_dim/P_dom"/>
</dbReference>
<dbReference type="InterPro" id="IPR001789">
    <property type="entry name" value="Sig_transdc_resp-reg_receiver"/>
</dbReference>
<dbReference type="AlphaFoldDB" id="A0A6P1DU66"/>
<name>A0A6P1DU66_9GAMM</name>
<evidence type="ECO:0000256" key="6">
    <source>
        <dbReference type="ARBA" id="ARBA00022777"/>
    </source>
</evidence>
<feature type="domain" description="HAMP" evidence="14">
    <location>
        <begin position="186"/>
        <end position="240"/>
    </location>
</feature>
<dbReference type="SUPFAM" id="SSF52172">
    <property type="entry name" value="CheY-like"/>
    <property type="match status" value="1"/>
</dbReference>
<dbReference type="Proteomes" id="UP000471640">
    <property type="component" value="Unassembled WGS sequence"/>
</dbReference>
<dbReference type="InterPro" id="IPR005467">
    <property type="entry name" value="His_kinase_dom"/>
</dbReference>
<dbReference type="RefSeq" id="WP_164654421.1">
    <property type="nucleotide sequence ID" value="NZ_JAAIJR010000051.1"/>
</dbReference>
<evidence type="ECO:0000256" key="2">
    <source>
        <dbReference type="ARBA" id="ARBA00004370"/>
    </source>
</evidence>
<evidence type="ECO:0000313" key="15">
    <source>
        <dbReference type="EMBL" id="NEX21319.1"/>
    </source>
</evidence>
<dbReference type="Gene3D" id="3.30.450.20">
    <property type="entry name" value="PAS domain"/>
    <property type="match status" value="1"/>
</dbReference>
<protein>
    <recommendedName>
        <fullName evidence="3">histidine kinase</fullName>
        <ecNumber evidence="3">2.7.13.3</ecNumber>
    </recommendedName>
</protein>
<keyword evidence="5" id="KW-0808">Transferase</keyword>
<dbReference type="InterPro" id="IPR036097">
    <property type="entry name" value="HisK_dim/P_sf"/>
</dbReference>
<dbReference type="SUPFAM" id="SSF47384">
    <property type="entry name" value="Homodimeric domain of signal transducing histidine kinase"/>
    <property type="match status" value="1"/>
</dbReference>
<dbReference type="InterPro" id="IPR011006">
    <property type="entry name" value="CheY-like_superfamily"/>
</dbReference>
<dbReference type="Pfam" id="PF02518">
    <property type="entry name" value="HATPase_c"/>
    <property type="match status" value="1"/>
</dbReference>
<dbReference type="GO" id="GO:0009396">
    <property type="term" value="P:folic acid-containing compound biosynthetic process"/>
    <property type="evidence" value="ECO:0007669"/>
    <property type="project" value="InterPro"/>
</dbReference>
<feature type="coiled-coil region" evidence="9">
    <location>
        <begin position="232"/>
        <end position="266"/>
    </location>
</feature>
<dbReference type="PROSITE" id="PS50109">
    <property type="entry name" value="HIS_KIN"/>
    <property type="match status" value="1"/>
</dbReference>
<dbReference type="CDD" id="cd00082">
    <property type="entry name" value="HisKA"/>
    <property type="match status" value="1"/>
</dbReference>
<sequence length="866" mass="96598">MKPRRRTSIRRRLLWLSTLVSLLTLGVAGGLFVVHDLGMLRRQMVRDLEVLSAVVGDSCLGALAFDVPETAEKILMNLRHEYQIRQAILYEARGKPFAHYQRDPEPVPAAPRLNDVGVLVDVSLLGLGTVEVRRDLILDDQILGQIVIQARTDELAAQLRRYTQIAVLLLLATLAVSLTLARRLQRRIAEPIQRLAARTREISVAGNYAPRLALPEADDELTDLYLGFNAMLDQIERREQDLERIRASLEQRVAERTRDLDLLVREQRLMLEALPLGVLHLVERRVARINPRVTELFGWSASEILGSSVAPFYADPADFAEVGRLGYARMSTGGVYRTDRLLRRKDGSCFWGRLIGQAIDPNDERLGSIWILDDIDLDKALERRLQQAREAAEAASRAKDAFLANMSHELRTPLNAILGFAQILEGDPRLDPGQRRQLEGIQRGGQRLLDLIDEVLDLAKIEAGSLELAPVEWESRAFLRELDGMFRGRAERQGLALRVEASPTLPRHLRCDAKRLHQILVNLIDNALKYTTSGEIRVRAEFVAGRLRLAIEDTGRGIPNEALERIFEPFCQLGEVGDRPQGSGLGLAICKQLVACMGGTLSVESTLGVGTTFRVEVAAQALERTAREARPDPPQTRRVGYRRLKGRGPFCLLIADDERANREVLRGLLEPLGFTVAEAEDGRTCLESVRRRPPDLILMDLRMPVMDGLEATRRLCREPGTRRIPVVAITAAAFDEDRARALAAGCDAHLGKPVMSEALFATLAQWLPLQWRYAEPEPGAEMAPSLEGLSEETRERLIGLIRSGSVTAIAALAERLVHEDDCSTLARCLSTLAQNFDMEGLRRLAQRLERVHNRAASGRPEARNGD</sequence>
<reference evidence="16" key="1">
    <citation type="journal article" date="2020" name="Microbiol. Resour. Announc.">
        <title>Draft Genome Sequences of Thiorhodococcus mannitoliphagus and Thiorhodococcus minor, Purple Sulfur Photosynthetic Bacteria in the Gammaproteobacterial Family Chromatiaceae.</title>
        <authorList>
            <person name="Aviles F.A."/>
            <person name="Meyer T.E."/>
            <person name="Kyndt J.A."/>
        </authorList>
    </citation>
    <scope>NUCLEOTIDE SEQUENCE [LARGE SCALE GENOMIC DNA]</scope>
    <source>
        <strain evidence="16">DSM 18266</strain>
    </source>
</reference>
<feature type="domain" description="Histidine kinase" evidence="10">
    <location>
        <begin position="405"/>
        <end position="621"/>
    </location>
</feature>
<comment type="caution">
    <text evidence="15">The sequence shown here is derived from an EMBL/GenBank/DDBJ whole genome shotgun (WGS) entry which is preliminary data.</text>
</comment>
<dbReference type="NCBIfam" id="TIGR00229">
    <property type="entry name" value="sensory_box"/>
    <property type="match status" value="1"/>
</dbReference>
<dbReference type="Pfam" id="PF00512">
    <property type="entry name" value="HisKA"/>
    <property type="match status" value="1"/>
</dbReference>
<accession>A0A6P1DU66</accession>
<evidence type="ECO:0000256" key="4">
    <source>
        <dbReference type="ARBA" id="ARBA00022553"/>
    </source>
</evidence>
<comment type="subcellular location">
    <subcellularLocation>
        <location evidence="2">Membrane</location>
    </subcellularLocation>
</comment>
<dbReference type="SUPFAM" id="SSF55874">
    <property type="entry name" value="ATPase domain of HSP90 chaperone/DNA topoisomerase II/histidine kinase"/>
    <property type="match status" value="1"/>
</dbReference>
<dbReference type="GO" id="GO:0000155">
    <property type="term" value="F:phosphorelay sensor kinase activity"/>
    <property type="evidence" value="ECO:0007669"/>
    <property type="project" value="InterPro"/>
</dbReference>
<organism evidence="15 16">
    <name type="scientific">Thiorhodococcus mannitoliphagus</name>
    <dbReference type="NCBI Taxonomy" id="329406"/>
    <lineage>
        <taxon>Bacteria</taxon>
        <taxon>Pseudomonadati</taxon>
        <taxon>Pseudomonadota</taxon>
        <taxon>Gammaproteobacteria</taxon>
        <taxon>Chromatiales</taxon>
        <taxon>Chromatiaceae</taxon>
        <taxon>Thiorhodococcus</taxon>
    </lineage>
</organism>
<gene>
    <name evidence="15" type="ORF">G3480_13520</name>
</gene>
<dbReference type="GO" id="GO:0003848">
    <property type="term" value="F:2-amino-4-hydroxy-6-hydroxymethyldihydropteridine diphosphokinase activity"/>
    <property type="evidence" value="ECO:0007669"/>
    <property type="project" value="InterPro"/>
</dbReference>
<dbReference type="Pfam" id="PF00672">
    <property type="entry name" value="HAMP"/>
    <property type="match status" value="1"/>
</dbReference>